<protein>
    <submittedName>
        <fullName evidence="2">Uncharacterized protein</fullName>
    </submittedName>
</protein>
<dbReference type="EMBL" id="JAYWIO010000004">
    <property type="protein sequence ID" value="KAK7265962.1"/>
    <property type="molecule type" value="Genomic_DNA"/>
</dbReference>
<keyword evidence="1" id="KW-0732">Signal</keyword>
<dbReference type="PANTHER" id="PTHR30053:SF14">
    <property type="entry name" value="TRANSLATION ELONGATION FACTOR KOW-LIKE DOMAIN-CONTAINING PROTEIN"/>
    <property type="match status" value="1"/>
</dbReference>
<feature type="chain" id="PRO_5042969579" evidence="1">
    <location>
        <begin position="22"/>
        <end position="369"/>
    </location>
</feature>
<proteinExistence type="predicted"/>
<gene>
    <name evidence="2" type="ORF">RIF29_18597</name>
</gene>
<accession>A0AAN9EYG6</accession>
<comment type="caution">
    <text evidence="2">The sequence shown here is derived from an EMBL/GenBank/DDBJ whole genome shotgun (WGS) entry which is preliminary data.</text>
</comment>
<dbReference type="Proteomes" id="UP001372338">
    <property type="component" value="Unassembled WGS sequence"/>
</dbReference>
<dbReference type="InterPro" id="IPR020599">
    <property type="entry name" value="Transl_elong_fac_P/YeiP"/>
</dbReference>
<evidence type="ECO:0000313" key="2">
    <source>
        <dbReference type="EMBL" id="KAK7265962.1"/>
    </source>
</evidence>
<dbReference type="PANTHER" id="PTHR30053">
    <property type="entry name" value="ELONGATION FACTOR P"/>
    <property type="match status" value="1"/>
</dbReference>
<sequence length="369" mass="40935">MECFVAVVALIRMAFFSNVSALCRLRSRVGHQSSLTNSVRWLQTQSSTNTDLYSELKELIPPPSQISAANGSALNNFLTTAPWSATQRRGITLSGSDVRVGNLIENKGRAYEVLKQYYSLEGKGKTTIKVPSQTVAGYATVATTGGSDIRRESFPALMVLPSSNPDSSTPCGVQILDGLYFMPKNRHQMKSLLQIHVALETSIKSEDVVVTGGTLKIQHHEEAVAMVHRDMVVVVMEWLQPLQKESLQGRSLNLSNLSVQKTFRTSTRPPLPEMLHRLSEGRKQWSKHKERAAPESYCSSSTSSAIPKRLLPACGKSLCILAHTCGDRRDFGRLCSPGNDPRIHHDFFQIVPDNCNEGCLLEFRFCIMR</sequence>
<keyword evidence="3" id="KW-1185">Reference proteome</keyword>
<name>A0AAN9EYG6_CROPI</name>
<dbReference type="AlphaFoldDB" id="A0AAN9EYG6"/>
<dbReference type="GO" id="GO:0005737">
    <property type="term" value="C:cytoplasm"/>
    <property type="evidence" value="ECO:0007669"/>
    <property type="project" value="TreeGrafter"/>
</dbReference>
<organism evidence="2 3">
    <name type="scientific">Crotalaria pallida</name>
    <name type="common">Smooth rattlebox</name>
    <name type="synonym">Crotalaria striata</name>
    <dbReference type="NCBI Taxonomy" id="3830"/>
    <lineage>
        <taxon>Eukaryota</taxon>
        <taxon>Viridiplantae</taxon>
        <taxon>Streptophyta</taxon>
        <taxon>Embryophyta</taxon>
        <taxon>Tracheophyta</taxon>
        <taxon>Spermatophyta</taxon>
        <taxon>Magnoliopsida</taxon>
        <taxon>eudicotyledons</taxon>
        <taxon>Gunneridae</taxon>
        <taxon>Pentapetalae</taxon>
        <taxon>rosids</taxon>
        <taxon>fabids</taxon>
        <taxon>Fabales</taxon>
        <taxon>Fabaceae</taxon>
        <taxon>Papilionoideae</taxon>
        <taxon>50 kb inversion clade</taxon>
        <taxon>genistoids sensu lato</taxon>
        <taxon>core genistoids</taxon>
        <taxon>Crotalarieae</taxon>
        <taxon>Crotalaria</taxon>
    </lineage>
</organism>
<reference evidence="2 3" key="1">
    <citation type="submission" date="2024-01" db="EMBL/GenBank/DDBJ databases">
        <title>The genomes of 5 underutilized Papilionoideae crops provide insights into root nodulation and disease resistanc.</title>
        <authorList>
            <person name="Yuan L."/>
        </authorList>
    </citation>
    <scope>NUCLEOTIDE SEQUENCE [LARGE SCALE GENOMIC DNA]</scope>
    <source>
        <strain evidence="2">ZHUSHIDOU_FW_LH</strain>
        <tissue evidence="2">Leaf</tissue>
    </source>
</reference>
<evidence type="ECO:0000256" key="1">
    <source>
        <dbReference type="SAM" id="SignalP"/>
    </source>
</evidence>
<evidence type="ECO:0000313" key="3">
    <source>
        <dbReference type="Proteomes" id="UP001372338"/>
    </source>
</evidence>
<feature type="signal peptide" evidence="1">
    <location>
        <begin position="1"/>
        <end position="21"/>
    </location>
</feature>
<dbReference type="GO" id="GO:0003746">
    <property type="term" value="F:translation elongation factor activity"/>
    <property type="evidence" value="ECO:0007669"/>
    <property type="project" value="TreeGrafter"/>
</dbReference>